<feature type="chain" id="PRO_5046261668" evidence="1">
    <location>
        <begin position="18"/>
        <end position="153"/>
    </location>
</feature>
<accession>A0ABR0EX70</accession>
<keyword evidence="1" id="KW-0732">Signal</keyword>
<evidence type="ECO:0000256" key="1">
    <source>
        <dbReference type="SAM" id="SignalP"/>
    </source>
</evidence>
<keyword evidence="3" id="KW-1185">Reference proteome</keyword>
<name>A0ABR0EX70_ZASCE</name>
<comment type="caution">
    <text evidence="2">The sequence shown here is derived from an EMBL/GenBank/DDBJ whole genome shotgun (WGS) entry which is preliminary data.</text>
</comment>
<evidence type="ECO:0000313" key="2">
    <source>
        <dbReference type="EMBL" id="KAK4505448.1"/>
    </source>
</evidence>
<feature type="signal peptide" evidence="1">
    <location>
        <begin position="1"/>
        <end position="17"/>
    </location>
</feature>
<sequence length="153" mass="15251">MFSQIISLLALTGATTAASLHRRDSPASNVTVVSLEKTTNSTGGQGNVAIGGVLNPFGSIGAGCGINWNDGVAYGGGLQAGSDAFGLGGGFKITPTTLEVGTGIGLNPSNSSADVTFTGHTNGTFQLRFASSSPFACVPSNEEGSNVVVCTTY</sequence>
<proteinExistence type="predicted"/>
<dbReference type="Proteomes" id="UP001305779">
    <property type="component" value="Unassembled WGS sequence"/>
</dbReference>
<evidence type="ECO:0000313" key="3">
    <source>
        <dbReference type="Proteomes" id="UP001305779"/>
    </source>
</evidence>
<organism evidence="2 3">
    <name type="scientific">Zasmidium cellare</name>
    <name type="common">Wine cellar mold</name>
    <name type="synonym">Racodium cellare</name>
    <dbReference type="NCBI Taxonomy" id="395010"/>
    <lineage>
        <taxon>Eukaryota</taxon>
        <taxon>Fungi</taxon>
        <taxon>Dikarya</taxon>
        <taxon>Ascomycota</taxon>
        <taxon>Pezizomycotina</taxon>
        <taxon>Dothideomycetes</taxon>
        <taxon>Dothideomycetidae</taxon>
        <taxon>Mycosphaerellales</taxon>
        <taxon>Mycosphaerellaceae</taxon>
        <taxon>Zasmidium</taxon>
    </lineage>
</organism>
<reference evidence="2 3" key="1">
    <citation type="journal article" date="2023" name="G3 (Bethesda)">
        <title>A chromosome-level genome assembly of Zasmidium syzygii isolated from banana leaves.</title>
        <authorList>
            <person name="van Westerhoven A.C."/>
            <person name="Mehrabi R."/>
            <person name="Talebi R."/>
            <person name="Steentjes M.B.F."/>
            <person name="Corcolon B."/>
            <person name="Chong P.A."/>
            <person name="Kema G.H.J."/>
            <person name="Seidl M.F."/>
        </authorList>
    </citation>
    <scope>NUCLEOTIDE SEQUENCE [LARGE SCALE GENOMIC DNA]</scope>
    <source>
        <strain evidence="2 3">P124</strain>
    </source>
</reference>
<protein>
    <submittedName>
        <fullName evidence="2">Uncharacterized protein</fullName>
    </submittedName>
</protein>
<dbReference type="EMBL" id="JAXOVC010000002">
    <property type="protein sequence ID" value="KAK4505448.1"/>
    <property type="molecule type" value="Genomic_DNA"/>
</dbReference>
<gene>
    <name evidence="2" type="ORF">PRZ48_003411</name>
</gene>